<dbReference type="EMBL" id="UZAM01007905">
    <property type="protein sequence ID" value="VDP02113.1"/>
    <property type="molecule type" value="Genomic_DNA"/>
</dbReference>
<accession>A0A183IJB2</accession>
<organism evidence="3">
    <name type="scientific">Soboliphyme baturini</name>
    <dbReference type="NCBI Taxonomy" id="241478"/>
    <lineage>
        <taxon>Eukaryota</taxon>
        <taxon>Metazoa</taxon>
        <taxon>Ecdysozoa</taxon>
        <taxon>Nematoda</taxon>
        <taxon>Enoplea</taxon>
        <taxon>Dorylaimia</taxon>
        <taxon>Dioctophymatida</taxon>
        <taxon>Dioctophymatoidea</taxon>
        <taxon>Soboliphymatidae</taxon>
        <taxon>Soboliphyme</taxon>
    </lineage>
</organism>
<evidence type="ECO:0000313" key="2">
    <source>
        <dbReference type="Proteomes" id="UP000270296"/>
    </source>
</evidence>
<proteinExistence type="predicted"/>
<dbReference type="AlphaFoldDB" id="A0A183IJB2"/>
<reference evidence="3" key="1">
    <citation type="submission" date="2016-06" db="UniProtKB">
        <authorList>
            <consortium name="WormBaseParasite"/>
        </authorList>
    </citation>
    <scope>IDENTIFICATION</scope>
</reference>
<dbReference type="Proteomes" id="UP000270296">
    <property type="component" value="Unassembled WGS sequence"/>
</dbReference>
<keyword evidence="2" id="KW-1185">Reference proteome</keyword>
<protein>
    <submittedName>
        <fullName evidence="1 3">Uncharacterized protein</fullName>
    </submittedName>
</protein>
<evidence type="ECO:0000313" key="1">
    <source>
        <dbReference type="EMBL" id="VDP02113.1"/>
    </source>
</evidence>
<dbReference type="WBParaSite" id="SBAD_0000387801-mRNA-1">
    <property type="protein sequence ID" value="SBAD_0000387801-mRNA-1"/>
    <property type="gene ID" value="SBAD_0000387801"/>
</dbReference>
<sequence length="201" mass="23326">MLDLQQTSAESAVRFLQSWISLLCHADRYNWLKNETVLSLLNNAVMCVVPSDDCLKRTLVHFIKPLKTYLKEAGQKRTYLLTYNKMPILLDAELMRKFPWIAFICVKTCIKCCRTIYRDFQILAGEQRDASFDEIMKNVYSHSNIWLTIDEFPLLLWIQFCLAIADDSPLFYLASIELSEQLTEIDNSVNRYLITSGAFSS</sequence>
<name>A0A183IJB2_9BILA</name>
<reference evidence="1 2" key="2">
    <citation type="submission" date="2018-11" db="EMBL/GenBank/DDBJ databases">
        <authorList>
            <consortium name="Pathogen Informatics"/>
        </authorList>
    </citation>
    <scope>NUCLEOTIDE SEQUENCE [LARGE SCALE GENOMIC DNA]</scope>
</reference>
<evidence type="ECO:0000313" key="3">
    <source>
        <dbReference type="WBParaSite" id="SBAD_0000387801-mRNA-1"/>
    </source>
</evidence>
<gene>
    <name evidence="1" type="ORF">SBAD_LOCUS3708</name>
</gene>